<dbReference type="CDD" id="cd11482">
    <property type="entry name" value="SLC-NCS1sbd_NRT1-like"/>
    <property type="match status" value="1"/>
</dbReference>
<feature type="transmembrane region" description="Helical" evidence="6">
    <location>
        <begin position="125"/>
        <end position="145"/>
    </location>
</feature>
<evidence type="ECO:0000256" key="6">
    <source>
        <dbReference type="SAM" id="Phobius"/>
    </source>
</evidence>
<organism evidence="7 8">
    <name type="scientific">Leucosporidium creatinivorum</name>
    <dbReference type="NCBI Taxonomy" id="106004"/>
    <lineage>
        <taxon>Eukaryota</taxon>
        <taxon>Fungi</taxon>
        <taxon>Dikarya</taxon>
        <taxon>Basidiomycota</taxon>
        <taxon>Pucciniomycotina</taxon>
        <taxon>Microbotryomycetes</taxon>
        <taxon>Leucosporidiales</taxon>
        <taxon>Leucosporidium</taxon>
    </lineage>
</organism>
<dbReference type="Proteomes" id="UP000193467">
    <property type="component" value="Unassembled WGS sequence"/>
</dbReference>
<feature type="transmembrane region" description="Helical" evidence="6">
    <location>
        <begin position="406"/>
        <end position="424"/>
    </location>
</feature>
<dbReference type="FunFam" id="1.10.4160.10:FF:000001">
    <property type="entry name" value="Uracil permease, putative"/>
    <property type="match status" value="1"/>
</dbReference>
<feature type="transmembrane region" description="Helical" evidence="6">
    <location>
        <begin position="334"/>
        <end position="356"/>
    </location>
</feature>
<evidence type="ECO:0000313" key="8">
    <source>
        <dbReference type="Proteomes" id="UP000193467"/>
    </source>
</evidence>
<evidence type="ECO:0000313" key="7">
    <source>
        <dbReference type="EMBL" id="ORY84069.1"/>
    </source>
</evidence>
<feature type="transmembrane region" description="Helical" evidence="6">
    <location>
        <begin position="291"/>
        <end position="314"/>
    </location>
</feature>
<feature type="transmembrane region" description="Helical" evidence="6">
    <location>
        <begin position="214"/>
        <end position="233"/>
    </location>
</feature>
<feature type="transmembrane region" description="Helical" evidence="6">
    <location>
        <begin position="483"/>
        <end position="505"/>
    </location>
</feature>
<keyword evidence="3 6" id="KW-0812">Transmembrane</keyword>
<dbReference type="OrthoDB" id="2018619at2759"/>
<dbReference type="GO" id="GO:0005886">
    <property type="term" value="C:plasma membrane"/>
    <property type="evidence" value="ECO:0007669"/>
    <property type="project" value="TreeGrafter"/>
</dbReference>
<dbReference type="InterPro" id="IPR001248">
    <property type="entry name" value="Pur-cyt_permease"/>
</dbReference>
<dbReference type="InterPro" id="IPR045225">
    <property type="entry name" value="Uracil/uridine/allantoin_perm"/>
</dbReference>
<comment type="similarity">
    <text evidence="2">Belongs to the purine-cytosine permease (2.A.39) family.</text>
</comment>
<dbReference type="InParanoid" id="A0A1Y2FJG1"/>
<keyword evidence="8" id="KW-1185">Reference proteome</keyword>
<sequence length="556" mass="60587">MGLFHRKVNHEAPLMVEKPGFSVKLPRQPSTLAPEGTYTNADLDPTLPNQRTWGAVTWWTFWVSAAMDSTAWQTGGSLVGIGLDIKHSLIVVLVGNCLIAVPIILNGAIGSQLRIPFPVAARASFGVYFSYFPIISRMILAWFWFGIQTYNGGSAMTQALRAIWPSYNNIANHLPASAGFTTKDMLSFFIFSVVQLPFFFIGPNKLRWFFMAKCIIVPATALGMMGYLVHASGGGGPLVAQAPTATGSDFSKAWLLSLASVMGNWATLAVNAPDFTRYASSTKAQWMQFPAIPICGLFICLTGIFGASASTTLYGGEALWSPFDILAQWDNRAAVFFCAVGWMVGGIAGNISTNSISAANDLVTLFPRYINITRGQIITALIGGWAMVPWLVLSSALSFLNFMSGYSVIMAPMAAILSVDYWLVKKRAYHVPELYDPRGIYRYEAGFNWRAVVTVIACIAPNLPGLINAVNPDIDVGNISWYYAPGFITGYVPACVLYVALNFFFPHFPTLLAAAVTADDVDTTVEPVQDGSWDGKSAGQDYEMGQIPEQQHHVNY</sequence>
<comment type="subcellular location">
    <subcellularLocation>
        <location evidence="1">Membrane</location>
        <topology evidence="1">Multi-pass membrane protein</topology>
    </subcellularLocation>
</comment>
<dbReference type="Gene3D" id="1.10.4160.10">
    <property type="entry name" value="Hydantoin permease"/>
    <property type="match status" value="1"/>
</dbReference>
<keyword evidence="5 6" id="KW-0472">Membrane</keyword>
<dbReference type="EMBL" id="MCGR01000018">
    <property type="protein sequence ID" value="ORY84069.1"/>
    <property type="molecule type" value="Genomic_DNA"/>
</dbReference>
<dbReference type="AlphaFoldDB" id="A0A1Y2FJG1"/>
<dbReference type="GO" id="GO:0015205">
    <property type="term" value="F:nucleobase transmembrane transporter activity"/>
    <property type="evidence" value="ECO:0007669"/>
    <property type="project" value="TreeGrafter"/>
</dbReference>
<feature type="transmembrane region" description="Helical" evidence="6">
    <location>
        <begin position="445"/>
        <end position="463"/>
    </location>
</feature>
<dbReference type="PANTHER" id="PTHR30618:SF0">
    <property type="entry name" value="PURINE-URACIL PERMEASE NCS1"/>
    <property type="match status" value="1"/>
</dbReference>
<reference evidence="7 8" key="1">
    <citation type="submission" date="2016-07" db="EMBL/GenBank/DDBJ databases">
        <title>Pervasive Adenine N6-methylation of Active Genes in Fungi.</title>
        <authorList>
            <consortium name="DOE Joint Genome Institute"/>
            <person name="Mondo S.J."/>
            <person name="Dannebaum R.O."/>
            <person name="Kuo R.C."/>
            <person name="Labutti K."/>
            <person name="Haridas S."/>
            <person name="Kuo A."/>
            <person name="Salamov A."/>
            <person name="Ahrendt S.R."/>
            <person name="Lipzen A."/>
            <person name="Sullivan W."/>
            <person name="Andreopoulos W.B."/>
            <person name="Clum A."/>
            <person name="Lindquist E."/>
            <person name="Daum C."/>
            <person name="Ramamoorthy G.K."/>
            <person name="Gryganskyi A."/>
            <person name="Culley D."/>
            <person name="Magnuson J.K."/>
            <person name="James T.Y."/>
            <person name="O'Malley M.A."/>
            <person name="Stajich J.E."/>
            <person name="Spatafora J.W."/>
            <person name="Visel A."/>
            <person name="Grigoriev I.V."/>
        </authorList>
    </citation>
    <scope>NUCLEOTIDE SEQUENCE [LARGE SCALE GENOMIC DNA]</scope>
    <source>
        <strain evidence="7 8">62-1032</strain>
    </source>
</reference>
<comment type="caution">
    <text evidence="7">The sequence shown here is derived from an EMBL/GenBank/DDBJ whole genome shotgun (WGS) entry which is preliminary data.</text>
</comment>
<dbReference type="NCBIfam" id="TIGR00800">
    <property type="entry name" value="ncs1"/>
    <property type="match status" value="1"/>
</dbReference>
<evidence type="ECO:0000256" key="4">
    <source>
        <dbReference type="ARBA" id="ARBA00022989"/>
    </source>
</evidence>
<feature type="transmembrane region" description="Helical" evidence="6">
    <location>
        <begin position="377"/>
        <end position="400"/>
    </location>
</feature>
<dbReference type="InterPro" id="IPR012681">
    <property type="entry name" value="NCS1"/>
</dbReference>
<feature type="transmembrane region" description="Helical" evidence="6">
    <location>
        <begin position="87"/>
        <end position="105"/>
    </location>
</feature>
<evidence type="ECO:0000256" key="2">
    <source>
        <dbReference type="ARBA" id="ARBA00008974"/>
    </source>
</evidence>
<keyword evidence="4 6" id="KW-1133">Transmembrane helix</keyword>
<evidence type="ECO:0000256" key="3">
    <source>
        <dbReference type="ARBA" id="ARBA00022692"/>
    </source>
</evidence>
<evidence type="ECO:0000256" key="5">
    <source>
        <dbReference type="ARBA" id="ARBA00023136"/>
    </source>
</evidence>
<dbReference type="PANTHER" id="PTHR30618">
    <property type="entry name" value="NCS1 FAMILY PURINE/PYRIMIDINE TRANSPORTER"/>
    <property type="match status" value="1"/>
</dbReference>
<evidence type="ECO:0000256" key="1">
    <source>
        <dbReference type="ARBA" id="ARBA00004141"/>
    </source>
</evidence>
<name>A0A1Y2FJG1_9BASI</name>
<protein>
    <submittedName>
        <fullName evidence="7">NCS1 nucleoside transporter family</fullName>
    </submittedName>
</protein>
<proteinExistence type="inferred from homology"/>
<gene>
    <name evidence="7" type="ORF">BCR35DRAFT_303115</name>
</gene>
<feature type="transmembrane region" description="Helical" evidence="6">
    <location>
        <begin position="253"/>
        <end position="270"/>
    </location>
</feature>
<dbReference type="Pfam" id="PF02133">
    <property type="entry name" value="Transp_cyt_pur"/>
    <property type="match status" value="1"/>
</dbReference>
<accession>A0A1Y2FJG1</accession>
<feature type="transmembrane region" description="Helical" evidence="6">
    <location>
        <begin position="185"/>
        <end position="202"/>
    </location>
</feature>